<protein>
    <submittedName>
        <fullName evidence="3">Cell division protein FtsA</fullName>
    </submittedName>
</protein>
<keyword evidence="4" id="KW-1185">Reference proteome</keyword>
<dbReference type="SUPFAM" id="SSF53067">
    <property type="entry name" value="Actin-like ATPase domain"/>
    <property type="match status" value="2"/>
</dbReference>
<dbReference type="PANTHER" id="PTHR32432:SF4">
    <property type="entry name" value="CELL DIVISION PROTEIN FTSA"/>
    <property type="match status" value="1"/>
</dbReference>
<dbReference type="Gene3D" id="3.30.420.40">
    <property type="match status" value="2"/>
</dbReference>
<dbReference type="Pfam" id="PF14450">
    <property type="entry name" value="FtsA"/>
    <property type="match status" value="1"/>
</dbReference>
<feature type="domain" description="SHS2" evidence="2">
    <location>
        <begin position="6"/>
        <end position="195"/>
    </location>
</feature>
<gene>
    <name evidence="3" type="ORF">C7380_101153</name>
</gene>
<keyword evidence="3" id="KW-0132">Cell division</keyword>
<dbReference type="SMART" id="SM00842">
    <property type="entry name" value="FtsA"/>
    <property type="match status" value="1"/>
</dbReference>
<dbReference type="GO" id="GO:0009898">
    <property type="term" value="C:cytoplasmic side of plasma membrane"/>
    <property type="evidence" value="ECO:0007669"/>
    <property type="project" value="TreeGrafter"/>
</dbReference>
<name>A0AA45C926_9BACT</name>
<dbReference type="AlphaFoldDB" id="A0AA45C926"/>
<evidence type="ECO:0000313" key="4">
    <source>
        <dbReference type="Proteomes" id="UP000245921"/>
    </source>
</evidence>
<dbReference type="GO" id="GO:0051301">
    <property type="term" value="P:cell division"/>
    <property type="evidence" value="ECO:0007669"/>
    <property type="project" value="UniProtKB-KW"/>
</dbReference>
<dbReference type="GO" id="GO:0032153">
    <property type="term" value="C:cell division site"/>
    <property type="evidence" value="ECO:0007669"/>
    <property type="project" value="TreeGrafter"/>
</dbReference>
<dbReference type="Proteomes" id="UP000245921">
    <property type="component" value="Unassembled WGS sequence"/>
</dbReference>
<dbReference type="InterPro" id="IPR050696">
    <property type="entry name" value="FtsA/MreB"/>
</dbReference>
<dbReference type="RefSeq" id="WP_109603570.1">
    <property type="nucleotide sequence ID" value="NZ_QGGI01000001.1"/>
</dbReference>
<comment type="caution">
    <text evidence="3">The sequence shown here is derived from an EMBL/GenBank/DDBJ whole genome shotgun (WGS) entry which is preliminary data.</text>
</comment>
<evidence type="ECO:0000259" key="2">
    <source>
        <dbReference type="SMART" id="SM00842"/>
    </source>
</evidence>
<sequence>MAKEYLIGLDIGSYYTKGILFEYENDKFKPLNYKKIKSDGIINGEIQDVEAIRQTITSIINSFQNELPKKTKNVEVAIGYSTNNLYIDQENYTAEYSQKKEIKDSDLKKIKNHIVSKYTDESKIILDSKFMKFILDNKSVRNPISFFVQESLSTSLNIVWVPENSFALLINVFKNIIVDSQIPIYDSALSAAYAVTNANDRDIGVTVIDFGYHMCRIVIFKNGIPKLYYAFSYGMKYVLKDICNVLKTSEDEAHRLLVEEAVCLRDTKTIKKIDFELISGSGYSYVSQNLLNKIVFARIREIISRLNGELSKIGYEKTSEVGALQGGIVITGGGSNLKNVDMTIKDLMGSNFRKGNLTLNMFYEVPDELKNDPEFLPVFGIVERFRLDMIESVDNTNQNVEPTQDKKEKKEKNKKGFFKSIMQKLTGGEDDAF</sequence>
<dbReference type="PANTHER" id="PTHR32432">
    <property type="entry name" value="CELL DIVISION PROTEIN FTSA-RELATED"/>
    <property type="match status" value="1"/>
</dbReference>
<dbReference type="InterPro" id="IPR043129">
    <property type="entry name" value="ATPase_NBD"/>
</dbReference>
<evidence type="ECO:0000313" key="3">
    <source>
        <dbReference type="EMBL" id="PWJ96580.1"/>
    </source>
</evidence>
<reference evidence="3 4" key="1">
    <citation type="submission" date="2018-05" db="EMBL/GenBank/DDBJ databases">
        <title>Genomic Encyclopedia of Type Strains, Phase IV (KMG-IV): sequencing the most valuable type-strain genomes for metagenomic binning, comparative biology and taxonomic classification.</title>
        <authorList>
            <person name="Goeker M."/>
        </authorList>
    </citation>
    <scope>NUCLEOTIDE SEQUENCE [LARGE SCALE GENOMIC DNA]</scope>
    <source>
        <strain evidence="3 4">DSM 24906</strain>
    </source>
</reference>
<keyword evidence="3" id="KW-0131">Cell cycle</keyword>
<dbReference type="InterPro" id="IPR003494">
    <property type="entry name" value="SHS2_FtsA"/>
</dbReference>
<accession>A0AA45C926</accession>
<evidence type="ECO:0000256" key="1">
    <source>
        <dbReference type="SAM" id="MobiDB-lite"/>
    </source>
</evidence>
<feature type="region of interest" description="Disordered" evidence="1">
    <location>
        <begin position="396"/>
        <end position="416"/>
    </location>
</feature>
<proteinExistence type="predicted"/>
<organism evidence="3 4">
    <name type="scientific">Oceanotoga teriensis</name>
    <dbReference type="NCBI Taxonomy" id="515440"/>
    <lineage>
        <taxon>Bacteria</taxon>
        <taxon>Thermotogati</taxon>
        <taxon>Thermotogota</taxon>
        <taxon>Thermotogae</taxon>
        <taxon>Petrotogales</taxon>
        <taxon>Petrotogaceae</taxon>
        <taxon>Oceanotoga</taxon>
    </lineage>
</organism>
<dbReference type="EMBL" id="QGGI01000001">
    <property type="protein sequence ID" value="PWJ96580.1"/>
    <property type="molecule type" value="Genomic_DNA"/>
</dbReference>